<dbReference type="Proteomes" id="UP000308267">
    <property type="component" value="Unassembled WGS sequence"/>
</dbReference>
<dbReference type="EMBL" id="SJOL01003145">
    <property type="protein sequence ID" value="TGZ72963.1"/>
    <property type="molecule type" value="Genomic_DNA"/>
</dbReference>
<protein>
    <submittedName>
        <fullName evidence="1">Uncharacterized protein</fullName>
    </submittedName>
</protein>
<evidence type="ECO:0000313" key="2">
    <source>
        <dbReference type="Proteomes" id="UP000308267"/>
    </source>
</evidence>
<proteinExistence type="predicted"/>
<organism evidence="1 2">
    <name type="scientific">Opisthorchis felineus</name>
    <dbReference type="NCBI Taxonomy" id="147828"/>
    <lineage>
        <taxon>Eukaryota</taxon>
        <taxon>Metazoa</taxon>
        <taxon>Spiralia</taxon>
        <taxon>Lophotrochozoa</taxon>
        <taxon>Platyhelminthes</taxon>
        <taxon>Trematoda</taxon>
        <taxon>Digenea</taxon>
        <taxon>Opisthorchiida</taxon>
        <taxon>Opisthorchiata</taxon>
        <taxon>Opisthorchiidae</taxon>
        <taxon>Opisthorchis</taxon>
    </lineage>
</organism>
<comment type="caution">
    <text evidence="1">The sequence shown here is derived from an EMBL/GenBank/DDBJ whole genome shotgun (WGS) entry which is preliminary data.</text>
</comment>
<evidence type="ECO:0000313" key="1">
    <source>
        <dbReference type="EMBL" id="TGZ72963.1"/>
    </source>
</evidence>
<accession>A0A4S2M916</accession>
<sequence>MADTRERCCCCSVDTQNSLANELTQHVKAKYYQRAMCRRLYNSTFVFWLETPFGHTLQIAIYGIFPSACIIRTGVNSKTDQTKMIRTSRIEVEHTQCPCTFFIVGATHPHYRSTD</sequence>
<name>A0A4S2M916_OPIFE</name>
<dbReference type="AlphaFoldDB" id="A0A4S2M916"/>
<keyword evidence="2" id="KW-1185">Reference proteome</keyword>
<gene>
    <name evidence="1" type="ORF">CRM22_001777</name>
</gene>
<reference evidence="1 2" key="1">
    <citation type="journal article" date="2019" name="BMC Genomics">
        <title>New insights from Opisthorchis felineus genome: update on genomics of the epidemiologically important liver flukes.</title>
        <authorList>
            <person name="Ershov N.I."/>
            <person name="Mordvinov V.A."/>
            <person name="Prokhortchouk E.B."/>
            <person name="Pakharukova M.Y."/>
            <person name="Gunbin K.V."/>
            <person name="Ustyantsev K."/>
            <person name="Genaev M.A."/>
            <person name="Blinov A.G."/>
            <person name="Mazur A."/>
            <person name="Boulygina E."/>
            <person name="Tsygankova S."/>
            <person name="Khrameeva E."/>
            <person name="Chekanov N."/>
            <person name="Fan G."/>
            <person name="Xiao A."/>
            <person name="Zhang H."/>
            <person name="Xu X."/>
            <person name="Yang H."/>
            <person name="Solovyev V."/>
            <person name="Lee S.M."/>
            <person name="Liu X."/>
            <person name="Afonnikov D.A."/>
            <person name="Skryabin K.G."/>
        </authorList>
    </citation>
    <scope>NUCLEOTIDE SEQUENCE [LARGE SCALE GENOMIC DNA]</scope>
    <source>
        <strain evidence="1">AK-0245</strain>
        <tissue evidence="1">Whole organism</tissue>
    </source>
</reference>